<dbReference type="CDD" id="cd07814">
    <property type="entry name" value="SRPBCC_CalC_Aha1-like"/>
    <property type="match status" value="1"/>
</dbReference>
<dbReference type="InterPro" id="IPR013538">
    <property type="entry name" value="ASHA1/2-like_C"/>
</dbReference>
<evidence type="ECO:0000256" key="1">
    <source>
        <dbReference type="ARBA" id="ARBA00006817"/>
    </source>
</evidence>
<keyword evidence="4" id="KW-1185">Reference proteome</keyword>
<comment type="similarity">
    <text evidence="1">Belongs to the AHA1 family.</text>
</comment>
<protein>
    <recommendedName>
        <fullName evidence="2">Activator of Hsp90 ATPase homologue 1/2-like C-terminal domain-containing protein</fullName>
    </recommendedName>
</protein>
<accession>A0ABP9GG73</accession>
<proteinExistence type="inferred from homology"/>
<feature type="domain" description="Activator of Hsp90 ATPase homologue 1/2-like C-terminal" evidence="2">
    <location>
        <begin position="16"/>
        <end position="162"/>
    </location>
</feature>
<evidence type="ECO:0000313" key="4">
    <source>
        <dbReference type="Proteomes" id="UP001501436"/>
    </source>
</evidence>
<dbReference type="RefSeq" id="WP_345334390.1">
    <property type="nucleotide sequence ID" value="NZ_BAABJI010000004.1"/>
</dbReference>
<dbReference type="Gene3D" id="3.30.530.20">
    <property type="match status" value="1"/>
</dbReference>
<dbReference type="Pfam" id="PF08327">
    <property type="entry name" value="AHSA1"/>
    <property type="match status" value="1"/>
</dbReference>
<reference evidence="4" key="1">
    <citation type="journal article" date="2019" name="Int. J. Syst. Evol. Microbiol.">
        <title>The Global Catalogue of Microorganisms (GCM) 10K type strain sequencing project: providing services to taxonomists for standard genome sequencing and annotation.</title>
        <authorList>
            <consortium name="The Broad Institute Genomics Platform"/>
            <consortium name="The Broad Institute Genome Sequencing Center for Infectious Disease"/>
            <person name="Wu L."/>
            <person name="Ma J."/>
        </authorList>
    </citation>
    <scope>NUCLEOTIDE SEQUENCE [LARGE SCALE GENOMIC DNA]</scope>
    <source>
        <strain evidence="4">JCM 18283</strain>
    </source>
</reference>
<name>A0ABP9GG73_9SPHI</name>
<dbReference type="SUPFAM" id="SSF55961">
    <property type="entry name" value="Bet v1-like"/>
    <property type="match status" value="1"/>
</dbReference>
<organism evidence="3 4">
    <name type="scientific">Mucilaginibacter defluvii</name>
    <dbReference type="NCBI Taxonomy" id="1196019"/>
    <lineage>
        <taxon>Bacteria</taxon>
        <taxon>Pseudomonadati</taxon>
        <taxon>Bacteroidota</taxon>
        <taxon>Sphingobacteriia</taxon>
        <taxon>Sphingobacteriales</taxon>
        <taxon>Sphingobacteriaceae</taxon>
        <taxon>Mucilaginibacter</taxon>
    </lineage>
</organism>
<dbReference type="InterPro" id="IPR023393">
    <property type="entry name" value="START-like_dom_sf"/>
</dbReference>
<gene>
    <name evidence="3" type="ORF">GCM10023313_40520</name>
</gene>
<dbReference type="Proteomes" id="UP001501436">
    <property type="component" value="Unassembled WGS sequence"/>
</dbReference>
<sequence>MTQTTNQSLVLRRTLNAPIRMVFNAWTDREALAQWWGPQGSTVTVKEFNLTPGGLFHYHLNSQHGEMWGLFKFSEINEPDKLVFVSSFSDEDGNLTRGPFFPNWPLEVLNVLTLEESEGKTLLTLTAAPINATDDETKVFTDLHQSMQQGYAGTFVQLENYLSKQ</sequence>
<evidence type="ECO:0000259" key="2">
    <source>
        <dbReference type="Pfam" id="PF08327"/>
    </source>
</evidence>
<comment type="caution">
    <text evidence="3">The sequence shown here is derived from an EMBL/GenBank/DDBJ whole genome shotgun (WGS) entry which is preliminary data.</text>
</comment>
<dbReference type="EMBL" id="BAABJI010000004">
    <property type="protein sequence ID" value="GAA4931431.1"/>
    <property type="molecule type" value="Genomic_DNA"/>
</dbReference>
<evidence type="ECO:0000313" key="3">
    <source>
        <dbReference type="EMBL" id="GAA4931431.1"/>
    </source>
</evidence>